<dbReference type="OrthoDB" id="705638at2"/>
<evidence type="ECO:0000313" key="2">
    <source>
        <dbReference type="Proteomes" id="UP000433945"/>
    </source>
</evidence>
<dbReference type="InterPro" id="IPR025348">
    <property type="entry name" value="DUF4252"/>
</dbReference>
<keyword evidence="2" id="KW-1185">Reference proteome</keyword>
<protein>
    <submittedName>
        <fullName evidence="1">DUF4252 domain-containing protein</fullName>
    </submittedName>
</protein>
<gene>
    <name evidence="1" type="ORF">GN157_06825</name>
</gene>
<dbReference type="EMBL" id="WOWP01000021">
    <property type="protein sequence ID" value="MUV03417.1"/>
    <property type="molecule type" value="Genomic_DNA"/>
</dbReference>
<organism evidence="1 2">
    <name type="scientific">Flavobacterium rakeshii</name>
    <dbReference type="NCBI Taxonomy" id="1038845"/>
    <lineage>
        <taxon>Bacteria</taxon>
        <taxon>Pseudomonadati</taxon>
        <taxon>Bacteroidota</taxon>
        <taxon>Flavobacteriia</taxon>
        <taxon>Flavobacteriales</taxon>
        <taxon>Flavobacteriaceae</taxon>
        <taxon>Flavobacterium</taxon>
    </lineage>
</organism>
<reference evidence="1 2" key="1">
    <citation type="submission" date="2019-12" db="EMBL/GenBank/DDBJ databases">
        <authorList>
            <person name="Sun J.-Q."/>
        </authorList>
    </citation>
    <scope>NUCLEOTIDE SEQUENCE [LARGE SCALE GENOMIC DNA]</scope>
    <source>
        <strain evidence="1 2">JCM 17928</strain>
    </source>
</reference>
<sequence length="159" mass="17894">MNHQEKQSLKSEKMKKLIVTLIVMLVPVLFYAQGAFDKFNDIDDVAVIVVDKSMIDLAKEMKVGKSEQDMVTKFTEGLDNLKVYSTEVKKYKKQLKAAVKDYLRDNNMKTLVSVKDDGEEVKVYAKQTSSDTLDEVLVFVDGGDGDETLVVTFTGKVKL</sequence>
<evidence type="ECO:0000313" key="1">
    <source>
        <dbReference type="EMBL" id="MUV03417.1"/>
    </source>
</evidence>
<dbReference type="Pfam" id="PF14060">
    <property type="entry name" value="DUF4252"/>
    <property type="match status" value="1"/>
</dbReference>
<proteinExistence type="predicted"/>
<dbReference type="AlphaFoldDB" id="A0A6N8HEG3"/>
<comment type="caution">
    <text evidence="1">The sequence shown here is derived from an EMBL/GenBank/DDBJ whole genome shotgun (WGS) entry which is preliminary data.</text>
</comment>
<accession>A0A6N8HEG3</accession>
<dbReference type="Proteomes" id="UP000433945">
    <property type="component" value="Unassembled WGS sequence"/>
</dbReference>
<name>A0A6N8HEG3_9FLAO</name>